<keyword evidence="2" id="KW-1185">Reference proteome</keyword>
<evidence type="ECO:0008006" key="3">
    <source>
        <dbReference type="Google" id="ProtNLM"/>
    </source>
</evidence>
<reference evidence="1 2" key="1">
    <citation type="submission" date="2020-07" db="EMBL/GenBank/DDBJ databases">
        <title>Novel species isolated from subtropical streams in China.</title>
        <authorList>
            <person name="Lu H."/>
        </authorList>
    </citation>
    <scope>NUCLEOTIDE SEQUENCE [LARGE SCALE GENOMIC DNA]</scope>
    <source>
        <strain evidence="1 2">FT3S</strain>
    </source>
</reference>
<evidence type="ECO:0000313" key="1">
    <source>
        <dbReference type="EMBL" id="MBA5604151.1"/>
    </source>
</evidence>
<evidence type="ECO:0000313" key="2">
    <source>
        <dbReference type="Proteomes" id="UP000566711"/>
    </source>
</evidence>
<dbReference type="AlphaFoldDB" id="A0A7W2EE29"/>
<sequence length="120" mass="12393">MFMIHPSRPRILLVLLLYLAALGVAISAPIVHPKVMDLVCSSTSIKLVKLGADTNDGDRGTSHTLDCALCMPGGIVTAFPSFASAPAPAVLAYVLRAIPTARLAGIVAAPLPARGPPHFG</sequence>
<name>A0A7W2EE29_9BURK</name>
<comment type="caution">
    <text evidence="1">The sequence shown here is derived from an EMBL/GenBank/DDBJ whole genome shotgun (WGS) entry which is preliminary data.</text>
</comment>
<dbReference type="EMBL" id="JACEZS010000001">
    <property type="protein sequence ID" value="MBA5604151.1"/>
    <property type="molecule type" value="Genomic_DNA"/>
</dbReference>
<dbReference type="Proteomes" id="UP000566711">
    <property type="component" value="Unassembled WGS sequence"/>
</dbReference>
<accession>A0A7W2EE29</accession>
<proteinExistence type="predicted"/>
<protein>
    <recommendedName>
        <fullName evidence="3">DUF2946 domain-containing protein</fullName>
    </recommendedName>
</protein>
<organism evidence="1 2">
    <name type="scientific">Rugamonas fusca</name>
    <dbReference type="NCBI Taxonomy" id="2758568"/>
    <lineage>
        <taxon>Bacteria</taxon>
        <taxon>Pseudomonadati</taxon>
        <taxon>Pseudomonadota</taxon>
        <taxon>Betaproteobacteria</taxon>
        <taxon>Burkholderiales</taxon>
        <taxon>Oxalobacteraceae</taxon>
        <taxon>Telluria group</taxon>
        <taxon>Rugamonas</taxon>
    </lineage>
</organism>
<gene>
    <name evidence="1" type="ORF">H3H36_02085</name>
</gene>
<dbReference type="RefSeq" id="WP_182213434.1">
    <property type="nucleotide sequence ID" value="NZ_JACEZS010000001.1"/>
</dbReference>